<dbReference type="Proteomes" id="UP000557872">
    <property type="component" value="Unassembled WGS sequence"/>
</dbReference>
<dbReference type="GO" id="GO:0005886">
    <property type="term" value="C:plasma membrane"/>
    <property type="evidence" value="ECO:0007669"/>
    <property type="project" value="UniProtKB-SubCell"/>
</dbReference>
<dbReference type="InterPro" id="IPR048279">
    <property type="entry name" value="MdtK-like"/>
</dbReference>
<sequence>MGYQKRVNRGEGKAATGQGPAFGSFWVEARATILLALPLIAGQVGQMLMGVADTVMIGRVGVVPLAASTFANTLLMVPFLFGVGLLTSVSIRVAQGRGAKQHDDVKHALRHGTWLAAGYGLLVVVLILATIPFLDRFGQPGQVVEEVPRYLLLAAISLVPAMISMGWKNYGDALNRPWVPFGILLSGVALNVLLNWIFIYGNLGSPALGLEGAGWATLLARTAVVGALYLWLMRSPAVVEWAPKRWWGRWKQGEFSTLLKLGVPIGLQLLAEVGSFAAASLMMGSLGVIALAAHQVALTCASVSFMVPLGVAMAITVRMGEASAGTSGWERRVRLRRILLGGWAYGLLFTGVSMTVFILFGRWLAGQIVMEPEVIELATGLLVIAGVFQMVDGSQVISSSALRGMGDVVVPAWLGIFAYWGVAVPLSAYLAFGAGLGAHGIWWGLAFGLGTAALLLGARVWRTTGRTMES</sequence>
<dbReference type="AlphaFoldDB" id="A0A851GRP1"/>
<feature type="transmembrane region" description="Helical" evidence="10">
    <location>
        <begin position="112"/>
        <end position="134"/>
    </location>
</feature>
<evidence type="ECO:0000256" key="1">
    <source>
        <dbReference type="ARBA" id="ARBA00004651"/>
    </source>
</evidence>
<evidence type="ECO:0000256" key="10">
    <source>
        <dbReference type="SAM" id="Phobius"/>
    </source>
</evidence>
<keyword evidence="8 10" id="KW-0472">Membrane</keyword>
<proteinExistence type="predicted"/>
<feature type="transmembrane region" description="Helical" evidence="10">
    <location>
        <begin position="412"/>
        <end position="434"/>
    </location>
</feature>
<evidence type="ECO:0000256" key="4">
    <source>
        <dbReference type="ARBA" id="ARBA00022475"/>
    </source>
</evidence>
<evidence type="ECO:0000256" key="7">
    <source>
        <dbReference type="ARBA" id="ARBA00023065"/>
    </source>
</evidence>
<evidence type="ECO:0000256" key="9">
    <source>
        <dbReference type="ARBA" id="ARBA00031636"/>
    </source>
</evidence>
<dbReference type="GO" id="GO:0042910">
    <property type="term" value="F:xenobiotic transmembrane transporter activity"/>
    <property type="evidence" value="ECO:0007669"/>
    <property type="project" value="InterPro"/>
</dbReference>
<dbReference type="GO" id="GO:0015297">
    <property type="term" value="F:antiporter activity"/>
    <property type="evidence" value="ECO:0007669"/>
    <property type="project" value="UniProtKB-KW"/>
</dbReference>
<evidence type="ECO:0000313" key="12">
    <source>
        <dbReference type="Proteomes" id="UP000557872"/>
    </source>
</evidence>
<feature type="transmembrane region" description="Helical" evidence="10">
    <location>
        <begin position="374"/>
        <end position="391"/>
    </location>
</feature>
<dbReference type="EMBL" id="JACBAZ010000006">
    <property type="protein sequence ID" value="NWK56884.1"/>
    <property type="molecule type" value="Genomic_DNA"/>
</dbReference>
<evidence type="ECO:0000256" key="6">
    <source>
        <dbReference type="ARBA" id="ARBA00022989"/>
    </source>
</evidence>
<organism evidence="11 12">
    <name type="scientific">Oceaniferula marina</name>
    <dbReference type="NCBI Taxonomy" id="2748318"/>
    <lineage>
        <taxon>Bacteria</taxon>
        <taxon>Pseudomonadati</taxon>
        <taxon>Verrucomicrobiota</taxon>
        <taxon>Verrucomicrobiia</taxon>
        <taxon>Verrucomicrobiales</taxon>
        <taxon>Verrucomicrobiaceae</taxon>
        <taxon>Oceaniferula</taxon>
    </lineage>
</organism>
<keyword evidence="6 10" id="KW-1133">Transmembrane helix</keyword>
<evidence type="ECO:0000313" key="11">
    <source>
        <dbReference type="EMBL" id="NWK56884.1"/>
    </source>
</evidence>
<keyword evidence="12" id="KW-1185">Reference proteome</keyword>
<dbReference type="RefSeq" id="WP_178933714.1">
    <property type="nucleotide sequence ID" value="NZ_JACBAZ010000006.1"/>
</dbReference>
<dbReference type="GO" id="GO:0006811">
    <property type="term" value="P:monoatomic ion transport"/>
    <property type="evidence" value="ECO:0007669"/>
    <property type="project" value="UniProtKB-KW"/>
</dbReference>
<dbReference type="PANTHER" id="PTHR43298:SF2">
    <property type="entry name" value="FMN_FAD EXPORTER YEEO-RELATED"/>
    <property type="match status" value="1"/>
</dbReference>
<keyword evidence="3" id="KW-0050">Antiport</keyword>
<feature type="transmembrane region" description="Helical" evidence="10">
    <location>
        <begin position="440"/>
        <end position="461"/>
    </location>
</feature>
<feature type="transmembrane region" description="Helical" evidence="10">
    <location>
        <begin position="338"/>
        <end position="362"/>
    </location>
</feature>
<gene>
    <name evidence="11" type="ORF">HW115_14770</name>
</gene>
<comment type="caution">
    <text evidence="11">The sequence shown here is derived from an EMBL/GenBank/DDBJ whole genome shotgun (WGS) entry which is preliminary data.</text>
</comment>
<dbReference type="CDD" id="cd13131">
    <property type="entry name" value="MATE_NorM_like"/>
    <property type="match status" value="1"/>
</dbReference>
<feature type="transmembrane region" description="Helical" evidence="10">
    <location>
        <begin position="212"/>
        <end position="232"/>
    </location>
</feature>
<feature type="transmembrane region" description="Helical" evidence="10">
    <location>
        <begin position="31"/>
        <end position="49"/>
    </location>
</feature>
<name>A0A851GRP1_9BACT</name>
<feature type="transmembrane region" description="Helical" evidence="10">
    <location>
        <begin position="179"/>
        <end position="200"/>
    </location>
</feature>
<keyword evidence="2" id="KW-0813">Transport</keyword>
<reference evidence="11 12" key="1">
    <citation type="submission" date="2020-07" db="EMBL/GenBank/DDBJ databases">
        <title>Roseicoccus Jingziensis gen. nov., sp. nov., isolated from coastal seawater.</title>
        <authorList>
            <person name="Feng X."/>
        </authorList>
    </citation>
    <scope>NUCLEOTIDE SEQUENCE [LARGE SCALE GENOMIC DNA]</scope>
    <source>
        <strain evidence="11 12">N1E253</strain>
    </source>
</reference>
<keyword evidence="5 10" id="KW-0812">Transmembrane</keyword>
<dbReference type="Pfam" id="PF01554">
    <property type="entry name" value="MatE"/>
    <property type="match status" value="2"/>
</dbReference>
<comment type="subcellular location">
    <subcellularLocation>
        <location evidence="1">Cell membrane</location>
        <topology evidence="1">Multi-pass membrane protein</topology>
    </subcellularLocation>
</comment>
<feature type="transmembrane region" description="Helical" evidence="10">
    <location>
        <begin position="296"/>
        <end position="317"/>
    </location>
</feature>
<evidence type="ECO:0000256" key="5">
    <source>
        <dbReference type="ARBA" id="ARBA00022692"/>
    </source>
</evidence>
<dbReference type="InterPro" id="IPR050222">
    <property type="entry name" value="MATE_MdtK"/>
</dbReference>
<evidence type="ECO:0000256" key="3">
    <source>
        <dbReference type="ARBA" id="ARBA00022449"/>
    </source>
</evidence>
<feature type="transmembrane region" description="Helical" evidence="10">
    <location>
        <begin position="150"/>
        <end position="167"/>
    </location>
</feature>
<dbReference type="InterPro" id="IPR002528">
    <property type="entry name" value="MATE_fam"/>
</dbReference>
<dbReference type="NCBIfam" id="TIGR00797">
    <property type="entry name" value="matE"/>
    <property type="match status" value="1"/>
</dbReference>
<accession>A0A851GRP1</accession>
<keyword evidence="7" id="KW-0406">Ion transport</keyword>
<feature type="transmembrane region" description="Helical" evidence="10">
    <location>
        <begin position="269"/>
        <end position="290"/>
    </location>
</feature>
<evidence type="ECO:0000256" key="2">
    <source>
        <dbReference type="ARBA" id="ARBA00022448"/>
    </source>
</evidence>
<dbReference type="PANTHER" id="PTHR43298">
    <property type="entry name" value="MULTIDRUG RESISTANCE PROTEIN NORM-RELATED"/>
    <property type="match status" value="1"/>
</dbReference>
<evidence type="ECO:0000256" key="8">
    <source>
        <dbReference type="ARBA" id="ARBA00023136"/>
    </source>
</evidence>
<protein>
    <recommendedName>
        <fullName evidence="9">Multidrug-efflux transporter</fullName>
    </recommendedName>
</protein>
<keyword evidence="4" id="KW-1003">Cell membrane</keyword>
<dbReference type="PIRSF" id="PIRSF006603">
    <property type="entry name" value="DinF"/>
    <property type="match status" value="1"/>
</dbReference>
<feature type="transmembrane region" description="Helical" evidence="10">
    <location>
        <begin position="69"/>
        <end position="91"/>
    </location>
</feature>